<dbReference type="InterPro" id="IPR039425">
    <property type="entry name" value="RNA_pol_sigma-70-like"/>
</dbReference>
<feature type="domain" description="RNA polymerase sigma factor 70 region 4 type 2" evidence="6">
    <location>
        <begin position="125"/>
        <end position="173"/>
    </location>
</feature>
<evidence type="ECO:0000256" key="3">
    <source>
        <dbReference type="ARBA" id="ARBA00023082"/>
    </source>
</evidence>
<dbReference type="InterPro" id="IPR014284">
    <property type="entry name" value="RNA_pol_sigma-70_dom"/>
</dbReference>
<dbReference type="Pfam" id="PF04542">
    <property type="entry name" value="Sigma70_r2"/>
    <property type="match status" value="1"/>
</dbReference>
<dbReference type="Proteomes" id="UP001226434">
    <property type="component" value="Unassembled WGS sequence"/>
</dbReference>
<accession>A0ABT6RFP1</accession>
<dbReference type="NCBIfam" id="TIGR02937">
    <property type="entry name" value="sigma70-ECF"/>
    <property type="match status" value="1"/>
</dbReference>
<dbReference type="Gene3D" id="1.10.10.10">
    <property type="entry name" value="Winged helix-like DNA-binding domain superfamily/Winged helix DNA-binding domain"/>
    <property type="match status" value="1"/>
</dbReference>
<proteinExistence type="inferred from homology"/>
<evidence type="ECO:0000259" key="6">
    <source>
        <dbReference type="Pfam" id="PF08281"/>
    </source>
</evidence>
<evidence type="ECO:0000313" key="7">
    <source>
        <dbReference type="EMBL" id="MDI3321378.1"/>
    </source>
</evidence>
<evidence type="ECO:0000259" key="5">
    <source>
        <dbReference type="Pfam" id="PF04542"/>
    </source>
</evidence>
<protein>
    <submittedName>
        <fullName evidence="7">Sigma-70 family RNA polymerase sigma factor</fullName>
    </submittedName>
</protein>
<dbReference type="InterPro" id="IPR013249">
    <property type="entry name" value="RNA_pol_sigma70_r4_t2"/>
</dbReference>
<evidence type="ECO:0000313" key="8">
    <source>
        <dbReference type="Proteomes" id="UP001226434"/>
    </source>
</evidence>
<evidence type="ECO:0000256" key="2">
    <source>
        <dbReference type="ARBA" id="ARBA00023015"/>
    </source>
</evidence>
<feature type="domain" description="RNA polymerase sigma-70 region 2" evidence="5">
    <location>
        <begin position="28"/>
        <end position="90"/>
    </location>
</feature>
<dbReference type="PANTHER" id="PTHR43133">
    <property type="entry name" value="RNA POLYMERASE ECF-TYPE SIGMA FACTO"/>
    <property type="match status" value="1"/>
</dbReference>
<dbReference type="InterPro" id="IPR013325">
    <property type="entry name" value="RNA_pol_sigma_r2"/>
</dbReference>
<gene>
    <name evidence="7" type="ORF">QJ048_16405</name>
</gene>
<dbReference type="InterPro" id="IPR007627">
    <property type="entry name" value="RNA_pol_sigma70_r2"/>
</dbReference>
<dbReference type="SUPFAM" id="SSF88946">
    <property type="entry name" value="Sigma2 domain of RNA polymerase sigma factors"/>
    <property type="match status" value="1"/>
</dbReference>
<dbReference type="EMBL" id="JASBRG010000007">
    <property type="protein sequence ID" value="MDI3321378.1"/>
    <property type="molecule type" value="Genomic_DNA"/>
</dbReference>
<sequence length="191" mass="22267">MSPLQNKTDPEHLLALQQDNESALQYFFNQYYDALVYFAFDITKDIAVAEEISSDAFLKLWHHRDQFFKVTSLKAYLYRVVKNASIDFNRVNKVAQKNEHGYQYLTEPTEKAIEEKIIAAETYALVLAALEAMPAGYQKVFRGIYLEGKSYEELAQEMDTNTVNIRNQKFKAILFLRKKIPLTILLMLFFI</sequence>
<dbReference type="SUPFAM" id="SSF88659">
    <property type="entry name" value="Sigma3 and sigma4 domains of RNA polymerase sigma factors"/>
    <property type="match status" value="1"/>
</dbReference>
<keyword evidence="4" id="KW-0804">Transcription</keyword>
<keyword evidence="8" id="KW-1185">Reference proteome</keyword>
<organism evidence="7 8">
    <name type="scientific">Pinibacter soli</name>
    <dbReference type="NCBI Taxonomy" id="3044211"/>
    <lineage>
        <taxon>Bacteria</taxon>
        <taxon>Pseudomonadati</taxon>
        <taxon>Bacteroidota</taxon>
        <taxon>Chitinophagia</taxon>
        <taxon>Chitinophagales</taxon>
        <taxon>Chitinophagaceae</taxon>
        <taxon>Pinibacter</taxon>
    </lineage>
</organism>
<dbReference type="PANTHER" id="PTHR43133:SF46">
    <property type="entry name" value="RNA POLYMERASE SIGMA-70 FACTOR ECF SUBFAMILY"/>
    <property type="match status" value="1"/>
</dbReference>
<dbReference type="InterPro" id="IPR013324">
    <property type="entry name" value="RNA_pol_sigma_r3/r4-like"/>
</dbReference>
<name>A0ABT6RFP1_9BACT</name>
<reference evidence="7 8" key="1">
    <citation type="submission" date="2023-05" db="EMBL/GenBank/DDBJ databases">
        <title>Genome sequence of Pinibacter sp. MAH-24.</title>
        <authorList>
            <person name="Huq M.A."/>
        </authorList>
    </citation>
    <scope>NUCLEOTIDE SEQUENCE [LARGE SCALE GENOMIC DNA]</scope>
    <source>
        <strain evidence="7 8">MAH-24</strain>
    </source>
</reference>
<keyword evidence="2" id="KW-0805">Transcription regulation</keyword>
<evidence type="ECO:0000256" key="1">
    <source>
        <dbReference type="ARBA" id="ARBA00010641"/>
    </source>
</evidence>
<dbReference type="RefSeq" id="WP_282335487.1">
    <property type="nucleotide sequence ID" value="NZ_JASBRG010000007.1"/>
</dbReference>
<evidence type="ECO:0000256" key="4">
    <source>
        <dbReference type="ARBA" id="ARBA00023163"/>
    </source>
</evidence>
<comment type="similarity">
    <text evidence="1">Belongs to the sigma-70 factor family. ECF subfamily.</text>
</comment>
<dbReference type="InterPro" id="IPR036388">
    <property type="entry name" value="WH-like_DNA-bd_sf"/>
</dbReference>
<dbReference type="Pfam" id="PF08281">
    <property type="entry name" value="Sigma70_r4_2"/>
    <property type="match status" value="1"/>
</dbReference>
<comment type="caution">
    <text evidence="7">The sequence shown here is derived from an EMBL/GenBank/DDBJ whole genome shotgun (WGS) entry which is preliminary data.</text>
</comment>
<dbReference type="Gene3D" id="1.10.1740.10">
    <property type="match status" value="1"/>
</dbReference>
<keyword evidence="3" id="KW-0731">Sigma factor</keyword>